<evidence type="ECO:0000313" key="3">
    <source>
        <dbReference type="EMBL" id="PPK53762.1"/>
    </source>
</evidence>
<proteinExistence type="predicted"/>
<dbReference type="GO" id="GO:0003677">
    <property type="term" value="F:DNA binding"/>
    <property type="evidence" value="ECO:0007669"/>
    <property type="project" value="InterPro"/>
</dbReference>
<dbReference type="Proteomes" id="UP000239446">
    <property type="component" value="Unassembled WGS sequence"/>
</dbReference>
<dbReference type="Gene3D" id="1.10.260.40">
    <property type="entry name" value="lambda repressor-like DNA-binding domains"/>
    <property type="match status" value="1"/>
</dbReference>
<dbReference type="Pfam" id="PF13443">
    <property type="entry name" value="HTH_26"/>
    <property type="match status" value="1"/>
</dbReference>
<organism evidence="3 4">
    <name type="scientific">Marinobacter persicus</name>
    <dbReference type="NCBI Taxonomy" id="930118"/>
    <lineage>
        <taxon>Bacteria</taxon>
        <taxon>Pseudomonadati</taxon>
        <taxon>Pseudomonadota</taxon>
        <taxon>Gammaproteobacteria</taxon>
        <taxon>Pseudomonadales</taxon>
        <taxon>Marinobacteraceae</taxon>
        <taxon>Marinobacter</taxon>
    </lineage>
</organism>
<reference evidence="2 5" key="1">
    <citation type="submission" date="2018-02" db="EMBL/GenBank/DDBJ databases">
        <title>Deep subsurface shale carbon reservoir microbial communities from Ohio and West Virginia, USA.</title>
        <authorList>
            <person name="Wrighton K."/>
        </authorList>
    </citation>
    <scope>NUCLEOTIDE SEQUENCE [LARGE SCALE GENOMIC DNA]</scope>
    <source>
        <strain evidence="2 5">UTICA-S1B6</strain>
    </source>
</reference>
<dbReference type="InterPro" id="IPR010982">
    <property type="entry name" value="Lambda_DNA-bd_dom_sf"/>
</dbReference>
<evidence type="ECO:0000259" key="1">
    <source>
        <dbReference type="PROSITE" id="PS50943"/>
    </source>
</evidence>
<sequence>MIRFRLKELLAEKGFREDRRVTLDEVSKETGIHRTTLSKIANQRGYKTNTEILDKLCAYFDVPLEGVAEYLDEEEVKG</sequence>
<reference evidence="3 4" key="2">
    <citation type="submission" date="2018-02" db="EMBL/GenBank/DDBJ databases">
        <title>Subsurface microbial communities from deep shales in Ohio and West Virginia, USA.</title>
        <authorList>
            <person name="Wrighton K."/>
        </authorList>
    </citation>
    <scope>NUCLEOTIDE SEQUENCE [LARGE SCALE GENOMIC DNA]</scope>
    <source>
        <strain evidence="3 4">UTICA-S1B9</strain>
    </source>
</reference>
<dbReference type="SUPFAM" id="SSF47413">
    <property type="entry name" value="lambda repressor-like DNA-binding domains"/>
    <property type="match status" value="1"/>
</dbReference>
<dbReference type="AlphaFoldDB" id="A0A2S6G3V2"/>
<dbReference type="InterPro" id="IPR001387">
    <property type="entry name" value="Cro/C1-type_HTH"/>
</dbReference>
<dbReference type="RefSeq" id="WP_104417014.1">
    <property type="nucleotide sequence ID" value="NZ_PTIT01000025.1"/>
</dbReference>
<dbReference type="EMBL" id="PTIU01000025">
    <property type="protein sequence ID" value="PPK53762.1"/>
    <property type="molecule type" value="Genomic_DNA"/>
</dbReference>
<evidence type="ECO:0000313" key="4">
    <source>
        <dbReference type="Proteomes" id="UP000239446"/>
    </source>
</evidence>
<accession>A0A2S6G3V2</accession>
<dbReference type="SMART" id="SM00530">
    <property type="entry name" value="HTH_XRE"/>
    <property type="match status" value="1"/>
</dbReference>
<dbReference type="Proteomes" id="UP000239648">
    <property type="component" value="Unassembled WGS sequence"/>
</dbReference>
<dbReference type="OrthoDB" id="9805309at2"/>
<name>A0A2S6G3V2_9GAMM</name>
<gene>
    <name evidence="3" type="ORF">B0H24_102540</name>
    <name evidence="2" type="ORF">BY455_12540</name>
</gene>
<comment type="caution">
    <text evidence="3">The sequence shown here is derived from an EMBL/GenBank/DDBJ whole genome shotgun (WGS) entry which is preliminary data.</text>
</comment>
<protein>
    <submittedName>
        <fullName evidence="2 3">Transcriptional regulator</fullName>
    </submittedName>
</protein>
<keyword evidence="5" id="KW-1185">Reference proteome</keyword>
<evidence type="ECO:0000313" key="5">
    <source>
        <dbReference type="Proteomes" id="UP000239648"/>
    </source>
</evidence>
<dbReference type="EMBL" id="PTIT01000025">
    <property type="protein sequence ID" value="PPK50480.1"/>
    <property type="molecule type" value="Genomic_DNA"/>
</dbReference>
<dbReference type="PROSITE" id="PS50943">
    <property type="entry name" value="HTH_CROC1"/>
    <property type="match status" value="1"/>
</dbReference>
<feature type="domain" description="HTH cro/C1-type" evidence="1">
    <location>
        <begin position="16"/>
        <end position="67"/>
    </location>
</feature>
<dbReference type="CDD" id="cd00093">
    <property type="entry name" value="HTH_XRE"/>
    <property type="match status" value="1"/>
</dbReference>
<evidence type="ECO:0000313" key="2">
    <source>
        <dbReference type="EMBL" id="PPK50480.1"/>
    </source>
</evidence>